<accession>A0A0B7NNQ0</accession>
<proteinExistence type="predicted"/>
<evidence type="ECO:0000313" key="1">
    <source>
        <dbReference type="EMBL" id="CEP19022.1"/>
    </source>
</evidence>
<protein>
    <submittedName>
        <fullName evidence="1">Uncharacterized protein</fullName>
    </submittedName>
</protein>
<keyword evidence="2" id="KW-1185">Reference proteome</keyword>
<dbReference type="Proteomes" id="UP000054107">
    <property type="component" value="Unassembled WGS sequence"/>
</dbReference>
<gene>
    <name evidence="1" type="primary">PARPA_13334.1 scaffold 46779</name>
</gene>
<evidence type="ECO:0000313" key="2">
    <source>
        <dbReference type="Proteomes" id="UP000054107"/>
    </source>
</evidence>
<dbReference type="OrthoDB" id="2289207at2759"/>
<organism evidence="1 2">
    <name type="scientific">Parasitella parasitica</name>
    <dbReference type="NCBI Taxonomy" id="35722"/>
    <lineage>
        <taxon>Eukaryota</taxon>
        <taxon>Fungi</taxon>
        <taxon>Fungi incertae sedis</taxon>
        <taxon>Mucoromycota</taxon>
        <taxon>Mucoromycotina</taxon>
        <taxon>Mucoromycetes</taxon>
        <taxon>Mucorales</taxon>
        <taxon>Mucorineae</taxon>
        <taxon>Mucoraceae</taxon>
        <taxon>Parasitella</taxon>
    </lineage>
</organism>
<name>A0A0B7NNQ0_9FUNG</name>
<dbReference type="AlphaFoldDB" id="A0A0B7NNQ0"/>
<dbReference type="STRING" id="35722.A0A0B7NNQ0"/>
<reference evidence="1 2" key="1">
    <citation type="submission" date="2014-09" db="EMBL/GenBank/DDBJ databases">
        <authorList>
            <person name="Ellenberger Sabrina"/>
        </authorList>
    </citation>
    <scope>NUCLEOTIDE SEQUENCE [LARGE SCALE GENOMIC DNA]</scope>
    <source>
        <strain evidence="1 2">CBS 412.66</strain>
    </source>
</reference>
<dbReference type="EMBL" id="LN734001">
    <property type="protein sequence ID" value="CEP19022.1"/>
    <property type="molecule type" value="Genomic_DNA"/>
</dbReference>
<sequence>MEKAYDPVKAAVRRFKTDYENEIEVFHFENETEFSEWYKHNSLSHATWIQQTRNYSKKVVPPGAILNPQDLKYTDFKRCDHHGKKPASPPAPVLQNEENCVVKRRKTKSIKVGCKANLKIKCFNDDSFEVTYNWRHSNHTPENIAKLSGSRLPEAAKQWIQEHVDKHNNWEGIKNFLRLDENQLNEIGNHGTFKEIPVAMLINYQDVQNAILAKLNAAARKHKSDGKRVVLWLEYLKENGYETMRDIPDNTDAPFVLSWYSPWHKKYLEAAEDWFLDSTHKTCVSFIDKRDCYLMTIVVHNPITSKDLPVAFFITSVKCSPTIERFLSWLKNNNNLKLKRIMTDCSATEQRAIISSFGSTIQIFLCHWHLQKAWEDHIKKISFEGDSADKKAARKLLRARLYKILYSEKEDGF</sequence>